<dbReference type="InterPro" id="IPR002376">
    <property type="entry name" value="Formyl_transf_N"/>
</dbReference>
<dbReference type="Proteomes" id="UP000093159">
    <property type="component" value="Unassembled WGS sequence"/>
</dbReference>
<comment type="catalytic activity">
    <reaction evidence="8">
        <text>N(1)-(5-phospho-beta-D-ribosyl)glycinamide + (6R)-10-formyltetrahydrofolate = N(2)-formyl-N(1)-(5-phospho-beta-D-ribosyl)glycinamide + (6S)-5,6,7,8-tetrahydrofolate + H(+)</text>
        <dbReference type="Rhea" id="RHEA:15053"/>
        <dbReference type="ChEBI" id="CHEBI:15378"/>
        <dbReference type="ChEBI" id="CHEBI:57453"/>
        <dbReference type="ChEBI" id="CHEBI:143788"/>
        <dbReference type="ChEBI" id="CHEBI:147286"/>
        <dbReference type="ChEBI" id="CHEBI:195366"/>
        <dbReference type="EC" id="2.1.2.2"/>
    </reaction>
</comment>
<evidence type="ECO:0000256" key="3">
    <source>
        <dbReference type="ARBA" id="ARBA00022679"/>
    </source>
</evidence>
<dbReference type="PANTHER" id="PTHR43369:SF2">
    <property type="entry name" value="PHOSPHORIBOSYLGLYCINAMIDE FORMYLTRANSFERASE"/>
    <property type="match status" value="1"/>
</dbReference>
<dbReference type="InterPro" id="IPR036477">
    <property type="entry name" value="Formyl_transf_N_sf"/>
</dbReference>
<keyword evidence="3 10" id="KW-0808">Transferase</keyword>
<proteinExistence type="inferred from homology"/>
<evidence type="ECO:0000259" key="9">
    <source>
        <dbReference type="Pfam" id="PF00551"/>
    </source>
</evidence>
<dbReference type="RefSeq" id="WP_066176336.1">
    <property type="nucleotide sequence ID" value="NZ_LCSL01000002.1"/>
</dbReference>
<comment type="similarity">
    <text evidence="5">Belongs to the GART family.</text>
</comment>
<dbReference type="Pfam" id="PF00551">
    <property type="entry name" value="Formyl_trans_N"/>
    <property type="match status" value="1"/>
</dbReference>
<evidence type="ECO:0000256" key="1">
    <source>
        <dbReference type="ARBA" id="ARBA00005054"/>
    </source>
</evidence>
<protein>
    <recommendedName>
        <fullName evidence="2">phosphoribosylglycinamide formyltransferase 1</fullName>
        <ecNumber evidence="2">2.1.2.2</ecNumber>
    </recommendedName>
    <alternativeName>
        <fullName evidence="7">5'-phosphoribosylglycinamide transformylase</fullName>
    </alternativeName>
    <alternativeName>
        <fullName evidence="6">GAR transformylase</fullName>
    </alternativeName>
</protein>
<evidence type="ECO:0000313" key="11">
    <source>
        <dbReference type="Proteomes" id="UP000093159"/>
    </source>
</evidence>
<evidence type="ECO:0000256" key="7">
    <source>
        <dbReference type="ARBA" id="ARBA00041682"/>
    </source>
</evidence>
<evidence type="ECO:0000256" key="8">
    <source>
        <dbReference type="ARBA" id="ARBA00047664"/>
    </source>
</evidence>
<dbReference type="CDD" id="cd08645">
    <property type="entry name" value="FMT_core_GART"/>
    <property type="match status" value="1"/>
</dbReference>
<keyword evidence="11" id="KW-1185">Reference proteome</keyword>
<evidence type="ECO:0000256" key="5">
    <source>
        <dbReference type="ARBA" id="ARBA00038440"/>
    </source>
</evidence>
<dbReference type="PANTHER" id="PTHR43369">
    <property type="entry name" value="PHOSPHORIBOSYLGLYCINAMIDE FORMYLTRANSFERASE"/>
    <property type="match status" value="1"/>
</dbReference>
<dbReference type="Gene3D" id="3.40.50.170">
    <property type="entry name" value="Formyl transferase, N-terminal domain"/>
    <property type="match status" value="1"/>
</dbReference>
<evidence type="ECO:0000256" key="4">
    <source>
        <dbReference type="ARBA" id="ARBA00022755"/>
    </source>
</evidence>
<evidence type="ECO:0000313" key="10">
    <source>
        <dbReference type="EMBL" id="OCL91751.1"/>
    </source>
</evidence>
<reference evidence="10 11" key="1">
    <citation type="submission" date="2015-05" db="EMBL/GenBank/DDBJ databases">
        <authorList>
            <person name="Rovetto F."/>
            <person name="Cocolin L."/>
            <person name="Illeghems K."/>
            <person name="Van Nieuwerburgh F."/>
            <person name="Houf K."/>
        </authorList>
    </citation>
    <scope>NUCLEOTIDE SEQUENCE [LARGE SCALE GENOMIC DNA]</scope>
    <source>
        <strain evidence="10 11">117434</strain>
    </source>
</reference>
<organism evidence="10 11">
    <name type="scientific">Arcobacter porcinus</name>
    <dbReference type="NCBI Taxonomy" id="1935204"/>
    <lineage>
        <taxon>Bacteria</taxon>
        <taxon>Pseudomonadati</taxon>
        <taxon>Campylobacterota</taxon>
        <taxon>Epsilonproteobacteria</taxon>
        <taxon>Campylobacterales</taxon>
        <taxon>Arcobacteraceae</taxon>
        <taxon>Arcobacter</taxon>
    </lineage>
</organism>
<dbReference type="EMBL" id="LDIR01000002">
    <property type="protein sequence ID" value="OCL91751.1"/>
    <property type="molecule type" value="Genomic_DNA"/>
</dbReference>
<gene>
    <name evidence="10" type="primary">purN</name>
    <name evidence="10" type="ORF">AAX28_01497</name>
</gene>
<dbReference type="SUPFAM" id="SSF53328">
    <property type="entry name" value="Formyltransferase"/>
    <property type="match status" value="1"/>
</dbReference>
<dbReference type="InterPro" id="IPR001555">
    <property type="entry name" value="GART_AS"/>
</dbReference>
<sequence length="194" mass="21667">MVKKIGILASYNGSGFETIQKAIESGILNAKVEVIITNNSNAGVLEKAKNYGVKSFVINQKLFPEDNIDLKIAQTLKEFDCDYIFLSGYMKKIEENMLKTFPNKIINTHPAILPSIYGGAGMYGSFVHQAVVKNGEKKSGVTIHYVNENYDEGEKILIKELLLNSDETAETLETRIKELEKSAIVEAFEKVLNR</sequence>
<comment type="pathway">
    <text evidence="1">Purine metabolism; IMP biosynthesis via de novo pathway; N(2)-formyl-N(1)-(5-phospho-D-ribosyl)glycinamide from N(1)-(5-phospho-D-ribosyl)glycinamide (10-formyl THF route): step 1/1.</text>
</comment>
<dbReference type="GO" id="GO:0004644">
    <property type="term" value="F:phosphoribosylglycinamide formyltransferase activity"/>
    <property type="evidence" value="ECO:0007669"/>
    <property type="project" value="UniProtKB-EC"/>
</dbReference>
<comment type="caution">
    <text evidence="10">The sequence shown here is derived from an EMBL/GenBank/DDBJ whole genome shotgun (WGS) entry which is preliminary data.</text>
</comment>
<dbReference type="InterPro" id="IPR004607">
    <property type="entry name" value="GART"/>
</dbReference>
<evidence type="ECO:0000256" key="2">
    <source>
        <dbReference type="ARBA" id="ARBA00012254"/>
    </source>
</evidence>
<feature type="domain" description="Formyl transferase N-terminal" evidence="9">
    <location>
        <begin position="3"/>
        <end position="187"/>
    </location>
</feature>
<name>A0ABX2YBN9_9BACT</name>
<dbReference type="PROSITE" id="PS00373">
    <property type="entry name" value="GART"/>
    <property type="match status" value="1"/>
</dbReference>
<accession>A0ABX2YBN9</accession>
<dbReference type="EC" id="2.1.2.2" evidence="2"/>
<evidence type="ECO:0000256" key="6">
    <source>
        <dbReference type="ARBA" id="ARBA00041324"/>
    </source>
</evidence>
<keyword evidence="4" id="KW-0658">Purine biosynthesis</keyword>